<dbReference type="PANTHER" id="PTHR37309">
    <property type="entry name" value="SLR0284 PROTEIN"/>
    <property type="match status" value="1"/>
</dbReference>
<feature type="transmembrane region" description="Helical" evidence="1">
    <location>
        <begin position="36"/>
        <end position="54"/>
    </location>
</feature>
<sequence>MMSKSRDTINILLQLVLAGIAVLIAQYILPGVHVESFLTAIVVAALIALLNITIKPLLILLTIPITILTLGLFLLALNAILILIAAAIVPGFSVDGFWWALLFGLILGLINSLLGVSLGE</sequence>
<keyword evidence="3" id="KW-1185">Reference proteome</keyword>
<reference evidence="2 3" key="1">
    <citation type="submission" date="2019-02" db="EMBL/GenBank/DDBJ databases">
        <title>Genomic Encyclopedia of Archaeal and Bacterial Type Strains, Phase II (KMG-II): from individual species to whole genera.</title>
        <authorList>
            <person name="Goeker M."/>
        </authorList>
    </citation>
    <scope>NUCLEOTIDE SEQUENCE [LARGE SCALE GENOMIC DNA]</scope>
    <source>
        <strain evidence="2 3">DSM 21411</strain>
    </source>
</reference>
<dbReference type="PANTHER" id="PTHR37309:SF1">
    <property type="entry name" value="SLR0284 PROTEIN"/>
    <property type="match status" value="1"/>
</dbReference>
<protein>
    <submittedName>
        <fullName evidence="2">Putative membrane protein</fullName>
    </submittedName>
</protein>
<feature type="transmembrane region" description="Helical" evidence="1">
    <location>
        <begin position="12"/>
        <end position="30"/>
    </location>
</feature>
<dbReference type="Pfam" id="PF04020">
    <property type="entry name" value="Phage_holin_4_2"/>
    <property type="match status" value="1"/>
</dbReference>
<evidence type="ECO:0000256" key="1">
    <source>
        <dbReference type="SAM" id="Phobius"/>
    </source>
</evidence>
<gene>
    <name evidence="2" type="ORF">BC751_3173</name>
</gene>
<dbReference type="Proteomes" id="UP000292209">
    <property type="component" value="Unassembled WGS sequence"/>
</dbReference>
<accession>A0A4V2F6U7</accession>
<feature type="transmembrane region" description="Helical" evidence="1">
    <location>
        <begin position="66"/>
        <end position="90"/>
    </location>
</feature>
<dbReference type="AlphaFoldDB" id="A0A4V2F6U7"/>
<proteinExistence type="predicted"/>
<evidence type="ECO:0000313" key="3">
    <source>
        <dbReference type="Proteomes" id="UP000292209"/>
    </source>
</evidence>
<name>A0A4V2F6U7_9BACT</name>
<keyword evidence="1" id="KW-1133">Transmembrane helix</keyword>
<organism evidence="2 3">
    <name type="scientific">Cecembia calidifontis</name>
    <dbReference type="NCBI Taxonomy" id="1187080"/>
    <lineage>
        <taxon>Bacteria</taxon>
        <taxon>Pseudomonadati</taxon>
        <taxon>Bacteroidota</taxon>
        <taxon>Cytophagia</taxon>
        <taxon>Cytophagales</taxon>
        <taxon>Cyclobacteriaceae</taxon>
        <taxon>Cecembia</taxon>
    </lineage>
</organism>
<keyword evidence="1" id="KW-0812">Transmembrane</keyword>
<evidence type="ECO:0000313" key="2">
    <source>
        <dbReference type="EMBL" id="RZS97559.1"/>
    </source>
</evidence>
<comment type="caution">
    <text evidence="2">The sequence shown here is derived from an EMBL/GenBank/DDBJ whole genome shotgun (WGS) entry which is preliminary data.</text>
</comment>
<keyword evidence="1" id="KW-0472">Membrane</keyword>
<dbReference type="EMBL" id="SGXG01000001">
    <property type="protein sequence ID" value="RZS97559.1"/>
    <property type="molecule type" value="Genomic_DNA"/>
</dbReference>
<dbReference type="InterPro" id="IPR007165">
    <property type="entry name" value="Phage_holin_4_2"/>
</dbReference>
<feature type="transmembrane region" description="Helical" evidence="1">
    <location>
        <begin position="96"/>
        <end position="118"/>
    </location>
</feature>